<dbReference type="PROSITE" id="PS50106">
    <property type="entry name" value="PDZ"/>
    <property type="match status" value="1"/>
</dbReference>
<dbReference type="EnsemblProtists" id="EOD10277">
    <property type="protein sequence ID" value="EOD10277"/>
    <property type="gene ID" value="EMIHUDRAFT_452737"/>
</dbReference>
<keyword evidence="6" id="KW-0378">Hydrolase</keyword>
<dbReference type="Proteomes" id="UP000013827">
    <property type="component" value="Unassembled WGS sequence"/>
</dbReference>
<dbReference type="RefSeq" id="XP_005762706.1">
    <property type="nucleotide sequence ID" value="XM_005762649.1"/>
</dbReference>
<feature type="region of interest" description="Disordered" evidence="11">
    <location>
        <begin position="446"/>
        <end position="490"/>
    </location>
</feature>
<dbReference type="PANTHER" id="PTHR42837:SF2">
    <property type="entry name" value="MEMBRANE METALLOPROTEASE ARASP2, CHLOROPLASTIC-RELATED"/>
    <property type="match status" value="1"/>
</dbReference>
<dbReference type="GeneID" id="17256372"/>
<evidence type="ECO:0000259" key="12">
    <source>
        <dbReference type="PROSITE" id="PS50106"/>
    </source>
</evidence>
<dbReference type="PaxDb" id="2903-EOD10277"/>
<dbReference type="GO" id="GO:0006508">
    <property type="term" value="P:proteolysis"/>
    <property type="evidence" value="ECO:0007669"/>
    <property type="project" value="UniProtKB-KW"/>
</dbReference>
<feature type="compositionally biased region" description="Basic residues" evidence="11">
    <location>
        <begin position="459"/>
        <end position="469"/>
    </location>
</feature>
<dbReference type="InterPro" id="IPR036034">
    <property type="entry name" value="PDZ_sf"/>
</dbReference>
<reference evidence="13" key="2">
    <citation type="submission" date="2024-10" db="UniProtKB">
        <authorList>
            <consortium name="EnsemblProtists"/>
        </authorList>
    </citation>
    <scope>IDENTIFICATION</scope>
</reference>
<dbReference type="CDD" id="cd06163">
    <property type="entry name" value="S2P-M50_PDZ_RseP-like"/>
    <property type="match status" value="1"/>
</dbReference>
<dbReference type="OMA" id="EYGHFWA"/>
<evidence type="ECO:0000256" key="5">
    <source>
        <dbReference type="ARBA" id="ARBA00022692"/>
    </source>
</evidence>
<feature type="compositionally biased region" description="Low complexity" evidence="11">
    <location>
        <begin position="470"/>
        <end position="480"/>
    </location>
</feature>
<evidence type="ECO:0000313" key="13">
    <source>
        <dbReference type="EnsemblProtists" id="EOD10277"/>
    </source>
</evidence>
<dbReference type="Pfam" id="PF02163">
    <property type="entry name" value="Peptidase_M50"/>
    <property type="match status" value="1"/>
</dbReference>
<reference evidence="14" key="1">
    <citation type="journal article" date="2013" name="Nature">
        <title>Pan genome of the phytoplankton Emiliania underpins its global distribution.</title>
        <authorList>
            <person name="Read B.A."/>
            <person name="Kegel J."/>
            <person name="Klute M.J."/>
            <person name="Kuo A."/>
            <person name="Lefebvre S.C."/>
            <person name="Maumus F."/>
            <person name="Mayer C."/>
            <person name="Miller J."/>
            <person name="Monier A."/>
            <person name="Salamov A."/>
            <person name="Young J."/>
            <person name="Aguilar M."/>
            <person name="Claverie J.M."/>
            <person name="Frickenhaus S."/>
            <person name="Gonzalez K."/>
            <person name="Herman E.K."/>
            <person name="Lin Y.C."/>
            <person name="Napier J."/>
            <person name="Ogata H."/>
            <person name="Sarno A.F."/>
            <person name="Shmutz J."/>
            <person name="Schroeder D."/>
            <person name="de Vargas C."/>
            <person name="Verret F."/>
            <person name="von Dassow P."/>
            <person name="Valentin K."/>
            <person name="Van de Peer Y."/>
            <person name="Wheeler G."/>
            <person name="Dacks J.B."/>
            <person name="Delwiche C.F."/>
            <person name="Dyhrman S.T."/>
            <person name="Glockner G."/>
            <person name="John U."/>
            <person name="Richards T."/>
            <person name="Worden A.Z."/>
            <person name="Zhang X."/>
            <person name="Grigoriev I.V."/>
            <person name="Allen A.E."/>
            <person name="Bidle K."/>
            <person name="Borodovsky M."/>
            <person name="Bowler C."/>
            <person name="Brownlee C."/>
            <person name="Cock J.M."/>
            <person name="Elias M."/>
            <person name="Gladyshev V.N."/>
            <person name="Groth M."/>
            <person name="Guda C."/>
            <person name="Hadaegh A."/>
            <person name="Iglesias-Rodriguez M.D."/>
            <person name="Jenkins J."/>
            <person name="Jones B.M."/>
            <person name="Lawson T."/>
            <person name="Leese F."/>
            <person name="Lindquist E."/>
            <person name="Lobanov A."/>
            <person name="Lomsadze A."/>
            <person name="Malik S.B."/>
            <person name="Marsh M.E."/>
            <person name="Mackinder L."/>
            <person name="Mock T."/>
            <person name="Mueller-Roeber B."/>
            <person name="Pagarete A."/>
            <person name="Parker M."/>
            <person name="Probert I."/>
            <person name="Quesneville H."/>
            <person name="Raines C."/>
            <person name="Rensing S.A."/>
            <person name="Riano-Pachon D.M."/>
            <person name="Richier S."/>
            <person name="Rokitta S."/>
            <person name="Shiraiwa Y."/>
            <person name="Soanes D.M."/>
            <person name="van der Giezen M."/>
            <person name="Wahlund T.M."/>
            <person name="Williams B."/>
            <person name="Wilson W."/>
            <person name="Wolfe G."/>
            <person name="Wurch L.L."/>
        </authorList>
    </citation>
    <scope>NUCLEOTIDE SEQUENCE</scope>
</reference>
<dbReference type="GO" id="GO:0016020">
    <property type="term" value="C:membrane"/>
    <property type="evidence" value="ECO:0007669"/>
    <property type="project" value="UniProtKB-SubCell"/>
</dbReference>
<dbReference type="KEGG" id="ehx:EMIHUDRAFT_452737"/>
<accession>A0A0D3IG92</accession>
<dbReference type="HOGENOM" id="CLU_541249_0_0_1"/>
<sequence length="504" mass="50887">MYMHVLLPTPPCVHAARAPQPTASGASTAIGLAVLSSVVLVHEAGHFSAAAVQKMRVEEFSIGFGPRIFALRPREGGVRYVLRALPLGGYVAFPRAGEAAAAAAVQSAAEDEGRGWRWWRQNPSPPAPPPGAFDASDPALFENRPFPQQAAVVSAGVIANLLLAWSALFGSAVSLGVPPSPPVTVSRVVAGGAADAAGLRPGDRLVALNQRRIAESADPLGSSLGSIRTAVSRSRPLKATVERSGRTLTLAIAPPPATARTIGVVLSTPPEPARSPRVPLPPGQAAGRASELLARNVQAIGSSLLPALRGALGGGGGGGLQGPLAISSTAGKIAEREPALLPEFAALLSVNLAVFNALPLPGLDGFQLLLLAVEARRGRKLDEGTRATIDAATAALFLVLVTRVLLSDVGALGSGPAAAAPSLSAPQLAVVGAVVAGAVLFGSPADTGGEDGPAAQPRSTKRAGARRAGRGAPLGRSPAPQRAGEESLRGSVARVLQRLVGGAD</sequence>
<comment type="cofactor">
    <cofactor evidence="1">
        <name>Zn(2+)</name>
        <dbReference type="ChEBI" id="CHEBI:29105"/>
    </cofactor>
</comment>
<evidence type="ECO:0000256" key="10">
    <source>
        <dbReference type="ARBA" id="ARBA00023136"/>
    </source>
</evidence>
<evidence type="ECO:0000256" key="8">
    <source>
        <dbReference type="ARBA" id="ARBA00022989"/>
    </source>
</evidence>
<dbReference type="SMART" id="SM00228">
    <property type="entry name" value="PDZ"/>
    <property type="match status" value="1"/>
</dbReference>
<dbReference type="InterPro" id="IPR004387">
    <property type="entry name" value="Pept_M50_Zn"/>
</dbReference>
<name>A0A0D3IG92_EMIH1</name>
<dbReference type="Pfam" id="PF17820">
    <property type="entry name" value="PDZ_6"/>
    <property type="match status" value="1"/>
</dbReference>
<dbReference type="InterPro" id="IPR041489">
    <property type="entry name" value="PDZ_6"/>
</dbReference>
<dbReference type="PANTHER" id="PTHR42837">
    <property type="entry name" value="REGULATOR OF SIGMA-E PROTEASE RSEP"/>
    <property type="match status" value="1"/>
</dbReference>
<proteinExistence type="inferred from homology"/>
<dbReference type="GO" id="GO:0004222">
    <property type="term" value="F:metalloendopeptidase activity"/>
    <property type="evidence" value="ECO:0007669"/>
    <property type="project" value="InterPro"/>
</dbReference>
<comment type="similarity">
    <text evidence="3">Belongs to the peptidase M50A family.</text>
</comment>
<organism evidence="13 14">
    <name type="scientific">Emiliania huxleyi (strain CCMP1516)</name>
    <dbReference type="NCBI Taxonomy" id="280463"/>
    <lineage>
        <taxon>Eukaryota</taxon>
        <taxon>Haptista</taxon>
        <taxon>Haptophyta</taxon>
        <taxon>Prymnesiophyceae</taxon>
        <taxon>Isochrysidales</taxon>
        <taxon>Noelaerhabdaceae</taxon>
        <taxon>Emiliania</taxon>
    </lineage>
</organism>
<dbReference type="eggNOG" id="ENOG502QT40">
    <property type="taxonomic scope" value="Eukaryota"/>
</dbReference>
<evidence type="ECO:0000256" key="3">
    <source>
        <dbReference type="ARBA" id="ARBA00009989"/>
    </source>
</evidence>
<keyword evidence="8" id="KW-1133">Transmembrane helix</keyword>
<dbReference type="AlphaFoldDB" id="A0A0D3IG92"/>
<dbReference type="STRING" id="2903.R1BL59"/>
<dbReference type="Gene3D" id="2.30.42.10">
    <property type="match status" value="1"/>
</dbReference>
<comment type="subcellular location">
    <subcellularLocation>
        <location evidence="2">Membrane</location>
        <topology evidence="2">Multi-pass membrane protein</topology>
    </subcellularLocation>
</comment>
<evidence type="ECO:0000313" key="14">
    <source>
        <dbReference type="Proteomes" id="UP000013827"/>
    </source>
</evidence>
<evidence type="ECO:0000256" key="11">
    <source>
        <dbReference type="SAM" id="MobiDB-lite"/>
    </source>
</evidence>
<feature type="domain" description="PDZ" evidence="12">
    <location>
        <begin position="170"/>
        <end position="235"/>
    </location>
</feature>
<dbReference type="InterPro" id="IPR008915">
    <property type="entry name" value="Peptidase_M50"/>
</dbReference>
<keyword evidence="5" id="KW-0812">Transmembrane</keyword>
<dbReference type="InterPro" id="IPR001478">
    <property type="entry name" value="PDZ"/>
</dbReference>
<evidence type="ECO:0000256" key="7">
    <source>
        <dbReference type="ARBA" id="ARBA00022833"/>
    </source>
</evidence>
<dbReference type="SUPFAM" id="SSF50156">
    <property type="entry name" value="PDZ domain-like"/>
    <property type="match status" value="1"/>
</dbReference>
<keyword evidence="10" id="KW-0472">Membrane</keyword>
<evidence type="ECO:0000256" key="4">
    <source>
        <dbReference type="ARBA" id="ARBA00022670"/>
    </source>
</evidence>
<keyword evidence="7" id="KW-0862">Zinc</keyword>
<keyword evidence="9" id="KW-0482">Metalloprotease</keyword>
<evidence type="ECO:0000256" key="9">
    <source>
        <dbReference type="ARBA" id="ARBA00023049"/>
    </source>
</evidence>
<evidence type="ECO:0000256" key="2">
    <source>
        <dbReference type="ARBA" id="ARBA00004141"/>
    </source>
</evidence>
<protein>
    <recommendedName>
        <fullName evidence="12">PDZ domain-containing protein</fullName>
    </recommendedName>
</protein>
<keyword evidence="4" id="KW-0645">Protease</keyword>
<dbReference type="CDD" id="cd05709">
    <property type="entry name" value="S2P-M50"/>
    <property type="match status" value="1"/>
</dbReference>
<evidence type="ECO:0000256" key="6">
    <source>
        <dbReference type="ARBA" id="ARBA00022801"/>
    </source>
</evidence>
<keyword evidence="14" id="KW-1185">Reference proteome</keyword>
<evidence type="ECO:0000256" key="1">
    <source>
        <dbReference type="ARBA" id="ARBA00001947"/>
    </source>
</evidence>